<dbReference type="GO" id="GO:0051287">
    <property type="term" value="F:NAD binding"/>
    <property type="evidence" value="ECO:0007669"/>
    <property type="project" value="InterPro"/>
</dbReference>
<dbReference type="EMBL" id="BTCM01000001">
    <property type="protein sequence ID" value="GMK54797.1"/>
    <property type="molecule type" value="Genomic_DNA"/>
</dbReference>
<comment type="similarity">
    <text evidence="2">Belongs to the HIBADH-related family. 3-hydroxyisobutyrate dehydrogenase subfamily.</text>
</comment>
<dbReference type="InterPro" id="IPR015815">
    <property type="entry name" value="HIBADH-related"/>
</dbReference>
<comment type="pathway">
    <text evidence="1">Amino-acid degradation; L-valine degradation.</text>
</comment>
<dbReference type="InterPro" id="IPR029154">
    <property type="entry name" value="HIBADH-like_NADP-bd"/>
</dbReference>
<dbReference type="InterPro" id="IPR002204">
    <property type="entry name" value="3-OH-isobutyrate_DH-rel_CS"/>
</dbReference>
<keyword evidence="12" id="KW-1185">Reference proteome</keyword>
<evidence type="ECO:0000256" key="3">
    <source>
        <dbReference type="ARBA" id="ARBA00012991"/>
    </source>
</evidence>
<evidence type="ECO:0000256" key="7">
    <source>
        <dbReference type="ARBA" id="ARBA00049197"/>
    </source>
</evidence>
<proteinExistence type="inferred from homology"/>
<dbReference type="GO" id="GO:0006574">
    <property type="term" value="P:L-valine catabolic process"/>
    <property type="evidence" value="ECO:0007669"/>
    <property type="project" value="TreeGrafter"/>
</dbReference>
<reference evidence="11" key="2">
    <citation type="submission" date="2023-06" db="EMBL/GenBank/DDBJ databases">
        <authorList>
            <person name="Kobayashi Y."/>
            <person name="Kayamori A."/>
            <person name="Aoki K."/>
            <person name="Shiwa Y."/>
            <person name="Fujita N."/>
            <person name="Sugita T."/>
            <person name="Iwasaki W."/>
            <person name="Tanaka N."/>
            <person name="Takashima M."/>
        </authorList>
    </citation>
    <scope>NUCLEOTIDE SEQUENCE</scope>
    <source>
        <strain evidence="11">HIS016</strain>
    </source>
</reference>
<evidence type="ECO:0000256" key="1">
    <source>
        <dbReference type="ARBA" id="ARBA00005109"/>
    </source>
</evidence>
<dbReference type="GO" id="GO:0005739">
    <property type="term" value="C:mitochondrion"/>
    <property type="evidence" value="ECO:0007669"/>
    <property type="project" value="TreeGrafter"/>
</dbReference>
<dbReference type="GO" id="GO:0008442">
    <property type="term" value="F:3-hydroxyisobutyrate dehydrogenase activity"/>
    <property type="evidence" value="ECO:0007669"/>
    <property type="project" value="UniProtKB-EC"/>
</dbReference>
<comment type="catalytic activity">
    <reaction evidence="7">
        <text>3-hydroxy-2-methylpropanoate + NAD(+) = 2-methyl-3-oxopropanoate + NADH + H(+)</text>
        <dbReference type="Rhea" id="RHEA:17681"/>
        <dbReference type="ChEBI" id="CHEBI:11805"/>
        <dbReference type="ChEBI" id="CHEBI:15378"/>
        <dbReference type="ChEBI" id="CHEBI:57540"/>
        <dbReference type="ChEBI" id="CHEBI:57700"/>
        <dbReference type="ChEBI" id="CHEBI:57945"/>
        <dbReference type="EC" id="1.1.1.31"/>
    </reaction>
</comment>
<evidence type="ECO:0000256" key="5">
    <source>
        <dbReference type="ARBA" id="ARBA00023002"/>
    </source>
</evidence>
<feature type="domain" description="3-hydroxyisobutyrate dehydrogenase-like NAD-binding" evidence="10">
    <location>
        <begin position="189"/>
        <end position="309"/>
    </location>
</feature>
<organism evidence="11 12">
    <name type="scientific">Cutaneotrichosporon spelunceum</name>
    <dbReference type="NCBI Taxonomy" id="1672016"/>
    <lineage>
        <taxon>Eukaryota</taxon>
        <taxon>Fungi</taxon>
        <taxon>Dikarya</taxon>
        <taxon>Basidiomycota</taxon>
        <taxon>Agaricomycotina</taxon>
        <taxon>Tremellomycetes</taxon>
        <taxon>Trichosporonales</taxon>
        <taxon>Trichosporonaceae</taxon>
        <taxon>Cutaneotrichosporon</taxon>
    </lineage>
</organism>
<accession>A0AAD3TQ75</accession>
<dbReference type="Pfam" id="PF03446">
    <property type="entry name" value="NAD_binding_2"/>
    <property type="match status" value="1"/>
</dbReference>
<keyword evidence="5" id="KW-0560">Oxidoreductase</keyword>
<evidence type="ECO:0000256" key="4">
    <source>
        <dbReference type="ARBA" id="ARBA00022456"/>
    </source>
</evidence>
<comment type="caution">
    <text evidence="11">The sequence shown here is derived from an EMBL/GenBank/DDBJ whole genome shotgun (WGS) entry which is preliminary data.</text>
</comment>
<feature type="domain" description="6-phosphogluconate dehydrogenase NADP-binding" evidence="9">
    <location>
        <begin position="12"/>
        <end position="183"/>
    </location>
</feature>
<dbReference type="PANTHER" id="PTHR22981:SF81">
    <property type="entry name" value="DEHYDROGENASE, PUTATIVE-RELATED"/>
    <property type="match status" value="1"/>
</dbReference>
<dbReference type="InterPro" id="IPR008927">
    <property type="entry name" value="6-PGluconate_DH-like_C_sf"/>
</dbReference>
<dbReference type="Gene3D" id="3.40.50.720">
    <property type="entry name" value="NAD(P)-binding Rossmann-like Domain"/>
    <property type="match status" value="1"/>
</dbReference>
<sequence>MIARDSECLPPRIGFIGLGNMGFWMAANLRQKLPPSTVLYINDVVQEAVSSFMDQFSHLGPVFPTKSAADMVANSDVVISIVPEGRHVAQIFHTDPGGALSIPWHVRGKLFIECSTIDIETSKAVANAVASLGGTFVDAPVSGGPMGAQAGSLTFMMGVGEGHGRRPEMEAVVRLMGENLFACGGPTLGLATKVCNNYISGTIAIATSEGFNLAMRLGLDPRTFHNVLKVSTGGSWVNANCNPVPGVDPRAPASNDYAGGFKVQLMRKDYSLAMETAKAAGANLYLGRAGLDVYEGAAADPACVDRDSRVVYRYIGGDEEWDRRGASNM</sequence>
<dbReference type="PROSITE" id="PS00895">
    <property type="entry name" value="3_HYDROXYISOBUT_DH"/>
    <property type="match status" value="1"/>
</dbReference>
<dbReference type="Gene3D" id="1.10.1040.10">
    <property type="entry name" value="N-(1-d-carboxylethyl)-l-norvaline Dehydrogenase, domain 2"/>
    <property type="match status" value="1"/>
</dbReference>
<dbReference type="EC" id="1.1.1.31" evidence="3"/>
<dbReference type="SUPFAM" id="SSF51735">
    <property type="entry name" value="NAD(P)-binding Rossmann-fold domains"/>
    <property type="match status" value="1"/>
</dbReference>
<dbReference type="FunFam" id="1.10.1040.10:FF:000006">
    <property type="entry name" value="3-hydroxyisobutyrate dehydrogenase"/>
    <property type="match status" value="1"/>
</dbReference>
<dbReference type="PANTHER" id="PTHR22981">
    <property type="entry name" value="3-HYDROXYISOBUTYRATE DEHYDROGENASE-RELATED"/>
    <property type="match status" value="1"/>
</dbReference>
<evidence type="ECO:0000256" key="2">
    <source>
        <dbReference type="ARBA" id="ARBA00006013"/>
    </source>
</evidence>
<dbReference type="Pfam" id="PF14833">
    <property type="entry name" value="NAD_binding_11"/>
    <property type="match status" value="1"/>
</dbReference>
<evidence type="ECO:0000313" key="11">
    <source>
        <dbReference type="EMBL" id="GMK54797.1"/>
    </source>
</evidence>
<name>A0AAD3TQ75_9TREE</name>
<dbReference type="SUPFAM" id="SSF48179">
    <property type="entry name" value="6-phosphogluconate dehydrogenase C-terminal domain-like"/>
    <property type="match status" value="1"/>
</dbReference>
<dbReference type="GO" id="GO:0050661">
    <property type="term" value="F:NADP binding"/>
    <property type="evidence" value="ECO:0007669"/>
    <property type="project" value="InterPro"/>
</dbReference>
<protein>
    <recommendedName>
        <fullName evidence="3">3-hydroxyisobutyrate dehydrogenase</fullName>
        <ecNumber evidence="3">1.1.1.31</ecNumber>
    </recommendedName>
</protein>
<evidence type="ECO:0000259" key="10">
    <source>
        <dbReference type="Pfam" id="PF14833"/>
    </source>
</evidence>
<evidence type="ECO:0000256" key="6">
    <source>
        <dbReference type="ARBA" id="ARBA00023027"/>
    </source>
</evidence>
<gene>
    <name evidence="11" type="ORF">CspeluHIS016_0113830</name>
</gene>
<dbReference type="InterPro" id="IPR036291">
    <property type="entry name" value="NAD(P)-bd_dom_sf"/>
</dbReference>
<keyword evidence="6" id="KW-0520">NAD</keyword>
<keyword evidence="4" id="KW-0101">Branched-chain amino acid catabolism</keyword>
<evidence type="ECO:0000256" key="8">
    <source>
        <dbReference type="PIRSR" id="PIRSR000103-1"/>
    </source>
</evidence>
<dbReference type="AlphaFoldDB" id="A0AAD3TQ75"/>
<dbReference type="InterPro" id="IPR013328">
    <property type="entry name" value="6PGD_dom2"/>
</dbReference>
<evidence type="ECO:0000313" key="12">
    <source>
        <dbReference type="Proteomes" id="UP001222932"/>
    </source>
</evidence>
<dbReference type="InterPro" id="IPR006115">
    <property type="entry name" value="6PGDH_NADP-bd"/>
</dbReference>
<dbReference type="PIRSF" id="PIRSF000103">
    <property type="entry name" value="HIBADH"/>
    <property type="match status" value="1"/>
</dbReference>
<evidence type="ECO:0000259" key="9">
    <source>
        <dbReference type="Pfam" id="PF03446"/>
    </source>
</evidence>
<dbReference type="Proteomes" id="UP001222932">
    <property type="component" value="Unassembled WGS sequence"/>
</dbReference>
<reference evidence="11" key="1">
    <citation type="journal article" date="2023" name="BMC Genomics">
        <title>Chromosome-level genome assemblies of Cutaneotrichosporon spp. (Trichosporonales, Basidiomycota) reveal imbalanced evolution between nucleotide sequences and chromosome synteny.</title>
        <authorList>
            <person name="Kobayashi Y."/>
            <person name="Kayamori A."/>
            <person name="Aoki K."/>
            <person name="Shiwa Y."/>
            <person name="Matsutani M."/>
            <person name="Fujita N."/>
            <person name="Sugita T."/>
            <person name="Iwasaki W."/>
            <person name="Tanaka N."/>
            <person name="Takashima M."/>
        </authorList>
    </citation>
    <scope>NUCLEOTIDE SEQUENCE</scope>
    <source>
        <strain evidence="11">HIS016</strain>
    </source>
</reference>
<feature type="active site" evidence="8">
    <location>
        <position position="193"/>
    </location>
</feature>